<dbReference type="InterPro" id="IPR004089">
    <property type="entry name" value="MCPsignal_dom"/>
</dbReference>
<dbReference type="Pfam" id="PF00015">
    <property type="entry name" value="MCPsignal"/>
    <property type="match status" value="1"/>
</dbReference>
<dbReference type="Proteomes" id="UP000474758">
    <property type="component" value="Unassembled WGS sequence"/>
</dbReference>
<evidence type="ECO:0000313" key="4">
    <source>
        <dbReference type="Proteomes" id="UP000474758"/>
    </source>
</evidence>
<feature type="domain" description="Methyl-accepting transducer" evidence="2">
    <location>
        <begin position="56"/>
        <end position="120"/>
    </location>
</feature>
<evidence type="ECO:0000259" key="2">
    <source>
        <dbReference type="PROSITE" id="PS50111"/>
    </source>
</evidence>
<name>A0A6M1TTI6_9RHOB</name>
<proteinExistence type="predicted"/>
<dbReference type="SUPFAM" id="SSF58104">
    <property type="entry name" value="Methyl-accepting chemotaxis protein (MCP) signaling domain"/>
    <property type="match status" value="1"/>
</dbReference>
<accession>A0A6M1TTI6</accession>
<reference evidence="3 4" key="1">
    <citation type="submission" date="2020-02" db="EMBL/GenBank/DDBJ databases">
        <title>Rhodobacter translucens sp. nov., a novel bacterium isolated from activated sludge.</title>
        <authorList>
            <person name="Liu J."/>
        </authorList>
    </citation>
    <scope>NUCLEOTIDE SEQUENCE [LARGE SCALE GENOMIC DNA]</scope>
    <source>
        <strain evidence="3 4">HX-7-19</strain>
    </source>
</reference>
<sequence>MHEVGGGVFDPAGELLFLEGVVLDYEARKRDEAESTARNAEIAAHCRTLVSETRPILSVLRELRILAINARIEAARAGQAGAGFAVVSGEVGRIANETAVRATKVAELTEELQKLLRSAA</sequence>
<dbReference type="EMBL" id="JAALFE010000009">
    <property type="protein sequence ID" value="NGQ91380.1"/>
    <property type="molecule type" value="Genomic_DNA"/>
</dbReference>
<evidence type="ECO:0000256" key="1">
    <source>
        <dbReference type="PROSITE-ProRule" id="PRU00284"/>
    </source>
</evidence>
<dbReference type="PROSITE" id="PS50111">
    <property type="entry name" value="CHEMOTAXIS_TRANSDUC_2"/>
    <property type="match status" value="1"/>
</dbReference>
<dbReference type="AlphaFoldDB" id="A0A6M1TTI6"/>
<organism evidence="3 4">
    <name type="scientific">Paragemmobacter kunshanensis</name>
    <dbReference type="NCBI Taxonomy" id="2583234"/>
    <lineage>
        <taxon>Bacteria</taxon>
        <taxon>Pseudomonadati</taxon>
        <taxon>Pseudomonadota</taxon>
        <taxon>Alphaproteobacteria</taxon>
        <taxon>Rhodobacterales</taxon>
        <taxon>Paracoccaceae</taxon>
        <taxon>Paragemmobacter</taxon>
    </lineage>
</organism>
<evidence type="ECO:0000313" key="3">
    <source>
        <dbReference type="EMBL" id="NGQ91380.1"/>
    </source>
</evidence>
<dbReference type="Gene3D" id="1.10.287.950">
    <property type="entry name" value="Methyl-accepting chemotaxis protein"/>
    <property type="match status" value="1"/>
</dbReference>
<protein>
    <recommendedName>
        <fullName evidence="2">Methyl-accepting transducer domain-containing protein</fullName>
    </recommendedName>
</protein>
<dbReference type="GO" id="GO:0016020">
    <property type="term" value="C:membrane"/>
    <property type="evidence" value="ECO:0007669"/>
    <property type="project" value="InterPro"/>
</dbReference>
<dbReference type="GO" id="GO:0007165">
    <property type="term" value="P:signal transduction"/>
    <property type="evidence" value="ECO:0007669"/>
    <property type="project" value="UniProtKB-KW"/>
</dbReference>
<comment type="caution">
    <text evidence="3">The sequence shown here is derived from an EMBL/GenBank/DDBJ whole genome shotgun (WGS) entry which is preliminary data.</text>
</comment>
<gene>
    <name evidence="3" type="ORF">G5V65_10770</name>
</gene>
<keyword evidence="1" id="KW-0807">Transducer</keyword>
<keyword evidence="4" id="KW-1185">Reference proteome</keyword>